<accession>A0ABV0G1Z8</accession>
<proteinExistence type="predicted"/>
<dbReference type="EMBL" id="JBDPZD010000002">
    <property type="protein sequence ID" value="MEO3691759.1"/>
    <property type="molecule type" value="Genomic_DNA"/>
</dbReference>
<organism evidence="1 2">
    <name type="scientific">Roseateles paludis</name>
    <dbReference type="NCBI Taxonomy" id="3145238"/>
    <lineage>
        <taxon>Bacteria</taxon>
        <taxon>Pseudomonadati</taxon>
        <taxon>Pseudomonadota</taxon>
        <taxon>Betaproteobacteria</taxon>
        <taxon>Burkholderiales</taxon>
        <taxon>Sphaerotilaceae</taxon>
        <taxon>Roseateles</taxon>
    </lineage>
</organism>
<name>A0ABV0G1Z8_9BURK</name>
<protein>
    <submittedName>
        <fullName evidence="1">Uncharacterized protein</fullName>
    </submittedName>
</protein>
<dbReference type="Proteomes" id="UP001495147">
    <property type="component" value="Unassembled WGS sequence"/>
</dbReference>
<keyword evidence="2" id="KW-1185">Reference proteome</keyword>
<evidence type="ECO:0000313" key="1">
    <source>
        <dbReference type="EMBL" id="MEO3691759.1"/>
    </source>
</evidence>
<comment type="caution">
    <text evidence="1">The sequence shown here is derived from an EMBL/GenBank/DDBJ whole genome shotgun (WGS) entry which is preliminary data.</text>
</comment>
<reference evidence="1 2" key="1">
    <citation type="submission" date="2024-05" db="EMBL/GenBank/DDBJ databases">
        <title>Roseateles sp. DJS-2-20 16S ribosomal RNA gene Genome sequencing and assembly.</title>
        <authorList>
            <person name="Woo H."/>
        </authorList>
    </citation>
    <scope>NUCLEOTIDE SEQUENCE [LARGE SCALE GENOMIC DNA]</scope>
    <source>
        <strain evidence="1 2">DJS-2-20</strain>
    </source>
</reference>
<gene>
    <name evidence="1" type="ORF">ABDJ85_09780</name>
</gene>
<sequence>MADDFGFAPPPFNADNALLSLKRLVRDLRTLAERNDGFTFGGQPVLQLSVADGALHAKLARRAARTPEWDSYKISTQPELRKLQDEIKRRVSRWAEGRDE</sequence>
<evidence type="ECO:0000313" key="2">
    <source>
        <dbReference type="Proteomes" id="UP001495147"/>
    </source>
</evidence>
<dbReference type="RefSeq" id="WP_347704571.1">
    <property type="nucleotide sequence ID" value="NZ_JBDPZD010000002.1"/>
</dbReference>